<accession>A0A5B7CDW5</accession>
<dbReference type="Proteomes" id="UP000324222">
    <property type="component" value="Unassembled WGS sequence"/>
</dbReference>
<sequence length="93" mass="10528">MYRLPSNPQLVAIAAPPPTTYAYLAFITSRRRDHRGEKWTAGFLHWAGEGREDERKYWRVCQSSLTAKRAARSPPLWRVFAGRSPAGGRGEAI</sequence>
<comment type="caution">
    <text evidence="1">The sequence shown here is derived from an EMBL/GenBank/DDBJ whole genome shotgun (WGS) entry which is preliminary data.</text>
</comment>
<proteinExistence type="predicted"/>
<name>A0A5B7CDW5_PORTR</name>
<dbReference type="AlphaFoldDB" id="A0A5B7CDW5"/>
<dbReference type="EMBL" id="VSRR010000009">
    <property type="protein sequence ID" value="MPC07802.1"/>
    <property type="molecule type" value="Genomic_DNA"/>
</dbReference>
<protein>
    <submittedName>
        <fullName evidence="1">Uncharacterized protein</fullName>
    </submittedName>
</protein>
<evidence type="ECO:0000313" key="1">
    <source>
        <dbReference type="EMBL" id="MPC07802.1"/>
    </source>
</evidence>
<gene>
    <name evidence="1" type="ORF">E2C01_000369</name>
</gene>
<reference evidence="1 2" key="1">
    <citation type="submission" date="2019-05" db="EMBL/GenBank/DDBJ databases">
        <title>Another draft genome of Portunus trituberculatus and its Hox gene families provides insights of decapod evolution.</title>
        <authorList>
            <person name="Jeong J.-H."/>
            <person name="Song I."/>
            <person name="Kim S."/>
            <person name="Choi T."/>
            <person name="Kim D."/>
            <person name="Ryu S."/>
            <person name="Kim W."/>
        </authorList>
    </citation>
    <scope>NUCLEOTIDE SEQUENCE [LARGE SCALE GENOMIC DNA]</scope>
    <source>
        <tissue evidence="1">Muscle</tissue>
    </source>
</reference>
<evidence type="ECO:0000313" key="2">
    <source>
        <dbReference type="Proteomes" id="UP000324222"/>
    </source>
</evidence>
<organism evidence="1 2">
    <name type="scientific">Portunus trituberculatus</name>
    <name type="common">Swimming crab</name>
    <name type="synonym">Neptunus trituberculatus</name>
    <dbReference type="NCBI Taxonomy" id="210409"/>
    <lineage>
        <taxon>Eukaryota</taxon>
        <taxon>Metazoa</taxon>
        <taxon>Ecdysozoa</taxon>
        <taxon>Arthropoda</taxon>
        <taxon>Crustacea</taxon>
        <taxon>Multicrustacea</taxon>
        <taxon>Malacostraca</taxon>
        <taxon>Eumalacostraca</taxon>
        <taxon>Eucarida</taxon>
        <taxon>Decapoda</taxon>
        <taxon>Pleocyemata</taxon>
        <taxon>Brachyura</taxon>
        <taxon>Eubrachyura</taxon>
        <taxon>Portunoidea</taxon>
        <taxon>Portunidae</taxon>
        <taxon>Portuninae</taxon>
        <taxon>Portunus</taxon>
    </lineage>
</organism>
<keyword evidence="2" id="KW-1185">Reference proteome</keyword>